<accession>A0ABY8PQV2</accession>
<organism evidence="1 2">
    <name type="scientific">Marinitoga aeolica</name>
    <dbReference type="NCBI Taxonomy" id="2809031"/>
    <lineage>
        <taxon>Bacteria</taxon>
        <taxon>Thermotogati</taxon>
        <taxon>Thermotogota</taxon>
        <taxon>Thermotogae</taxon>
        <taxon>Petrotogales</taxon>
        <taxon>Petrotogaceae</taxon>
        <taxon>Marinitoga</taxon>
    </lineage>
</organism>
<protein>
    <recommendedName>
        <fullName evidence="3">Outer membrane protein beta-barrel domain-containing protein</fullName>
    </recommendedName>
</protein>
<evidence type="ECO:0008006" key="3">
    <source>
        <dbReference type="Google" id="ProtNLM"/>
    </source>
</evidence>
<reference evidence="1 2" key="1">
    <citation type="submission" date="2021-02" db="EMBL/GenBank/DDBJ databases">
        <title>Characterization of Marinitoga sp. nov. str. BP5-C20A.</title>
        <authorList>
            <person name="Erauso G."/>
            <person name="Postec A."/>
        </authorList>
    </citation>
    <scope>NUCLEOTIDE SEQUENCE [LARGE SCALE GENOMIC DNA]</scope>
    <source>
        <strain evidence="1 2">BP5-C20A</strain>
    </source>
</reference>
<dbReference type="EMBL" id="CP069362">
    <property type="protein sequence ID" value="WGS64976.1"/>
    <property type="molecule type" value="Genomic_DNA"/>
</dbReference>
<evidence type="ECO:0000313" key="2">
    <source>
        <dbReference type="Proteomes" id="UP001232493"/>
    </source>
</evidence>
<proteinExistence type="predicted"/>
<keyword evidence="2" id="KW-1185">Reference proteome</keyword>
<name>A0ABY8PQV2_9BACT</name>
<dbReference type="Proteomes" id="UP001232493">
    <property type="component" value="Chromosome"/>
</dbReference>
<dbReference type="RefSeq" id="WP_280999030.1">
    <property type="nucleotide sequence ID" value="NZ_CP069362.1"/>
</dbReference>
<sequence length="276" mass="31685">MRKFIVFIILILSAISFSDFVKIGIYGFENKPIYNKIAESYLSKKDNVIVVDRTNLELIIEEKKLELLGIVENDEKAGEFSELANLDYLFIGKTLDNGVYYKIIDKSGKVIYSNVLKGNIEKSLRKDLSSLEFNISNGEIINVIKKDIPNTFQNTAYISFKGTLSFFEPYLGLDMGYYIIDNIALGISGELNVIGYPLSRWNIEGYTKYNFNRFYSKFGLGYHNDIYNIANTIYYLTFNPGYELNNFSIELPLKLGYNLGQLIFDPGLNLYITIKF</sequence>
<gene>
    <name evidence="1" type="ORF">JRV97_00015</name>
</gene>
<evidence type="ECO:0000313" key="1">
    <source>
        <dbReference type="EMBL" id="WGS64976.1"/>
    </source>
</evidence>